<organism evidence="2 3">
    <name type="scientific">Neonectria ditissima</name>
    <dbReference type="NCBI Taxonomy" id="78410"/>
    <lineage>
        <taxon>Eukaryota</taxon>
        <taxon>Fungi</taxon>
        <taxon>Dikarya</taxon>
        <taxon>Ascomycota</taxon>
        <taxon>Pezizomycotina</taxon>
        <taxon>Sordariomycetes</taxon>
        <taxon>Hypocreomycetidae</taxon>
        <taxon>Hypocreales</taxon>
        <taxon>Nectriaceae</taxon>
        <taxon>Neonectria</taxon>
    </lineage>
</organism>
<feature type="compositionally biased region" description="Polar residues" evidence="1">
    <location>
        <begin position="87"/>
        <end position="101"/>
    </location>
</feature>
<name>A0A0P7AQT0_9HYPO</name>
<feature type="non-terminal residue" evidence="2">
    <location>
        <position position="1"/>
    </location>
</feature>
<reference evidence="2 3" key="1">
    <citation type="submission" date="2015-09" db="EMBL/GenBank/DDBJ databases">
        <title>Draft genome of a European isolate of the apple canker pathogen Neonectria ditissima.</title>
        <authorList>
            <person name="Gomez-Cortecero A."/>
            <person name="Harrison R.J."/>
            <person name="Armitage A.D."/>
        </authorList>
    </citation>
    <scope>NUCLEOTIDE SEQUENCE [LARGE SCALE GENOMIC DNA]</scope>
    <source>
        <strain evidence="2 3">R09/05</strain>
    </source>
</reference>
<evidence type="ECO:0000313" key="3">
    <source>
        <dbReference type="Proteomes" id="UP000050424"/>
    </source>
</evidence>
<gene>
    <name evidence="2" type="ORF">AK830_g11724</name>
</gene>
<feature type="region of interest" description="Disordered" evidence="1">
    <location>
        <begin position="86"/>
        <end position="115"/>
    </location>
</feature>
<protein>
    <submittedName>
        <fullName evidence="2">Uncharacterized protein</fullName>
    </submittedName>
</protein>
<proteinExistence type="predicted"/>
<evidence type="ECO:0000313" key="2">
    <source>
        <dbReference type="EMBL" id="KPM34858.1"/>
    </source>
</evidence>
<accession>A0A0P7AQT0</accession>
<evidence type="ECO:0000256" key="1">
    <source>
        <dbReference type="SAM" id="MobiDB-lite"/>
    </source>
</evidence>
<dbReference type="EMBL" id="LKCW01000295">
    <property type="protein sequence ID" value="KPM34858.1"/>
    <property type="molecule type" value="Genomic_DNA"/>
</dbReference>
<dbReference type="Proteomes" id="UP000050424">
    <property type="component" value="Unassembled WGS sequence"/>
</dbReference>
<dbReference type="OrthoDB" id="4868616at2759"/>
<sequence>PPPFPILLLDDQLLTFPLPQDYAREYIRLSLLGVNNINSLTECTKVLPQPLGSFRHGDQSRLSKWLDSDDYSEKSKKVSWEVENGDKISTPTDSIPGWTNTRPHRQRNKWGGFSW</sequence>
<keyword evidence="3" id="KW-1185">Reference proteome</keyword>
<dbReference type="AlphaFoldDB" id="A0A0P7AQT0"/>
<comment type="caution">
    <text evidence="2">The sequence shown here is derived from an EMBL/GenBank/DDBJ whole genome shotgun (WGS) entry which is preliminary data.</text>
</comment>
<dbReference type="STRING" id="78410.A0A0P7AQT0"/>